<evidence type="ECO:0000256" key="1">
    <source>
        <dbReference type="SAM" id="Phobius"/>
    </source>
</evidence>
<keyword evidence="1" id="KW-0812">Transmembrane</keyword>
<proteinExistence type="predicted"/>
<dbReference type="InterPro" id="IPR021354">
    <property type="entry name" value="DUF2975"/>
</dbReference>
<evidence type="ECO:0008006" key="4">
    <source>
        <dbReference type="Google" id="ProtNLM"/>
    </source>
</evidence>
<sequence>MNALNPRFPRPAILVVLKVLIVMGELLCLLGQWFVFVISTEIVSEIPETTPGLWPYRIAGALGIACLEVAFAAVWPLLTLAGRQDVFSGKAIHWVNLIIGSAIAEGILVLAVLVFSNLSLPYVKPNGQVVQAALGAPMLELMLVVALLLIAAFVLLMWVMRSLLMQAIGQRRELEGVI</sequence>
<feature type="transmembrane region" description="Helical" evidence="1">
    <location>
        <begin position="12"/>
        <end position="38"/>
    </location>
</feature>
<feature type="transmembrane region" description="Helical" evidence="1">
    <location>
        <begin position="58"/>
        <end position="82"/>
    </location>
</feature>
<feature type="transmembrane region" description="Helical" evidence="1">
    <location>
        <begin position="138"/>
        <end position="159"/>
    </location>
</feature>
<accession>A0A7K1J318</accession>
<dbReference type="Pfam" id="PF11188">
    <property type="entry name" value="DUF2975"/>
    <property type="match status" value="1"/>
</dbReference>
<keyword evidence="3" id="KW-1185">Reference proteome</keyword>
<comment type="caution">
    <text evidence="2">The sequence shown here is derived from an EMBL/GenBank/DDBJ whole genome shotgun (WGS) entry which is preliminary data.</text>
</comment>
<protein>
    <recommendedName>
        <fullName evidence="4">DUF2975 domain-containing protein</fullName>
    </recommendedName>
</protein>
<keyword evidence="1" id="KW-0472">Membrane</keyword>
<dbReference type="Proteomes" id="UP000487882">
    <property type="component" value="Unassembled WGS sequence"/>
</dbReference>
<keyword evidence="1" id="KW-1133">Transmembrane helix</keyword>
<dbReference type="EMBL" id="WNLP01000001">
    <property type="protein sequence ID" value="MUH58962.1"/>
    <property type="molecule type" value="Genomic_DNA"/>
</dbReference>
<name>A0A7K1J318_9BIFI</name>
<reference evidence="2 3" key="1">
    <citation type="submission" date="2019-09" db="EMBL/GenBank/DDBJ databases">
        <title>Bifidobacterium canis sp. nov., isolated from the digestive tract of German Shepherd dog puppy.</title>
        <authorList>
            <person name="Bunesova V."/>
        </authorList>
    </citation>
    <scope>NUCLEOTIDE SEQUENCE [LARGE SCALE GENOMIC DNA]</scope>
    <source>
        <strain evidence="2 3">GSD1FS</strain>
    </source>
</reference>
<organism evidence="2 3">
    <name type="scientific">Bifidobacterium canis</name>
    <dbReference type="NCBI Taxonomy" id="2610880"/>
    <lineage>
        <taxon>Bacteria</taxon>
        <taxon>Bacillati</taxon>
        <taxon>Actinomycetota</taxon>
        <taxon>Actinomycetes</taxon>
        <taxon>Bifidobacteriales</taxon>
        <taxon>Bifidobacteriaceae</taxon>
        <taxon>Bifidobacterium</taxon>
    </lineage>
</organism>
<evidence type="ECO:0000313" key="3">
    <source>
        <dbReference type="Proteomes" id="UP000487882"/>
    </source>
</evidence>
<dbReference type="AlphaFoldDB" id="A0A7K1J318"/>
<feature type="transmembrane region" description="Helical" evidence="1">
    <location>
        <begin position="94"/>
        <end position="118"/>
    </location>
</feature>
<evidence type="ECO:0000313" key="2">
    <source>
        <dbReference type="EMBL" id="MUH58962.1"/>
    </source>
</evidence>
<gene>
    <name evidence="2" type="ORF">GSD1FS_0260</name>
</gene>